<dbReference type="GO" id="GO:0016787">
    <property type="term" value="F:hydrolase activity"/>
    <property type="evidence" value="ECO:0007669"/>
    <property type="project" value="UniProtKB-KW"/>
</dbReference>
<proteinExistence type="predicted"/>
<keyword evidence="6" id="KW-1185">Reference proteome</keyword>
<dbReference type="InterPro" id="IPR050300">
    <property type="entry name" value="GDXG_lipolytic_enzyme"/>
</dbReference>
<evidence type="ECO:0000313" key="5">
    <source>
        <dbReference type="EMBL" id="RIA84875.1"/>
    </source>
</evidence>
<feature type="region of interest" description="Disordered" evidence="2">
    <location>
        <begin position="316"/>
        <end position="342"/>
    </location>
</feature>
<dbReference type="STRING" id="658196.A0A397SL93"/>
<dbReference type="PANTHER" id="PTHR48081">
    <property type="entry name" value="AB HYDROLASE SUPERFAMILY PROTEIN C4A8.06C"/>
    <property type="match status" value="1"/>
</dbReference>
<name>A0A397SL93_9GLOM</name>
<feature type="region of interest" description="Disordered" evidence="2">
    <location>
        <begin position="379"/>
        <end position="398"/>
    </location>
</feature>
<dbReference type="AlphaFoldDB" id="A0A397SL93"/>
<dbReference type="EMBL" id="QKYT01000464">
    <property type="protein sequence ID" value="RIA84875.1"/>
    <property type="molecule type" value="Genomic_DNA"/>
</dbReference>
<dbReference type="Proteomes" id="UP000265703">
    <property type="component" value="Unassembled WGS sequence"/>
</dbReference>
<feature type="compositionally biased region" description="Basic residues" evidence="2">
    <location>
        <begin position="324"/>
        <end position="340"/>
    </location>
</feature>
<keyword evidence="3" id="KW-1133">Transmembrane helix</keyword>
<reference evidence="5 6" key="1">
    <citation type="submission" date="2018-06" db="EMBL/GenBank/DDBJ databases">
        <title>Comparative genomics reveals the genomic features of Rhizophagus irregularis, R. cerebriforme, R. diaphanum and Gigaspora rosea, and their symbiotic lifestyle signature.</title>
        <authorList>
            <person name="Morin E."/>
            <person name="San Clemente H."/>
            <person name="Chen E.C.H."/>
            <person name="De La Providencia I."/>
            <person name="Hainaut M."/>
            <person name="Kuo A."/>
            <person name="Kohler A."/>
            <person name="Murat C."/>
            <person name="Tang N."/>
            <person name="Roy S."/>
            <person name="Loubradou J."/>
            <person name="Henrissat B."/>
            <person name="Grigoriev I.V."/>
            <person name="Corradi N."/>
            <person name="Roux C."/>
            <person name="Martin F.M."/>
        </authorList>
    </citation>
    <scope>NUCLEOTIDE SEQUENCE [LARGE SCALE GENOMIC DNA]</scope>
    <source>
        <strain evidence="5 6">DAOM 227022</strain>
    </source>
</reference>
<dbReference type="InterPro" id="IPR013094">
    <property type="entry name" value="AB_hydrolase_3"/>
</dbReference>
<evidence type="ECO:0000256" key="2">
    <source>
        <dbReference type="SAM" id="MobiDB-lite"/>
    </source>
</evidence>
<keyword evidence="3" id="KW-0812">Transmembrane</keyword>
<dbReference type="InterPro" id="IPR029058">
    <property type="entry name" value="AB_hydrolase_fold"/>
</dbReference>
<accession>A0A397SL93</accession>
<dbReference type="OrthoDB" id="408631at2759"/>
<evidence type="ECO:0000259" key="4">
    <source>
        <dbReference type="Pfam" id="PF07859"/>
    </source>
</evidence>
<sequence length="524" mass="60182">MSLQIRRIEMLTYPRVFFNHTVTDSPKYYSLTTYQETVIRTMKWTMNAPLKTLRKSGSFIGLLQKVFQCSEPFYPLDPEVKIEIGVSDGYWLGPIKYKQRESEATILYLHGGGYIALSSLIGLSPLCYLLKTLRKLYNKHVRVLAIDYSLAPENPFPAGLDCAERTYRWLVKSGIAGSKNVFLFGDSAGGGLALALLQKLYPTTTNQVKDILPLGVILSSPWVELSCDSLSYFTNSKLDWLTIHQCHFAAEYYIFGKEGNPARKRNLQPPPQPKIRKDIIMDWLEKVEDNFDFVEFDGNSRFKRLSIELSKRLSNSNKRNNSIKAKKRGSKGAKFQKRSSRVRDSFNEGITLQTDDIDDIKSESSDIFKEFNLQPKEEEFKKNKFHESNTKKPNEKDPYKDPLISPLHIPHHILAKFPPLLIIYGGKEIFRDDIEKFTKKCIESKRDYTSFDDYDNNSLDGQNPDIVVEMDEDMVHDYPIFIDVFDGFYINKNTNSTISLNIPNTVPNSRRIPSSLITSSIYIS</sequence>
<evidence type="ECO:0000256" key="3">
    <source>
        <dbReference type="SAM" id="Phobius"/>
    </source>
</evidence>
<comment type="caution">
    <text evidence="5">The sequence shown here is derived from an EMBL/GenBank/DDBJ whole genome shotgun (WGS) entry which is preliminary data.</text>
</comment>
<evidence type="ECO:0000313" key="6">
    <source>
        <dbReference type="Proteomes" id="UP000265703"/>
    </source>
</evidence>
<feature type="domain" description="Alpha/beta hydrolase fold-3" evidence="4">
    <location>
        <begin position="106"/>
        <end position="256"/>
    </location>
</feature>
<keyword evidence="1 5" id="KW-0378">Hydrolase</keyword>
<feature type="transmembrane region" description="Helical" evidence="3">
    <location>
        <begin position="106"/>
        <end position="126"/>
    </location>
</feature>
<gene>
    <name evidence="5" type="ORF">C1645_808574</name>
</gene>
<dbReference type="Gene3D" id="3.40.50.1820">
    <property type="entry name" value="alpha/beta hydrolase"/>
    <property type="match status" value="2"/>
</dbReference>
<dbReference type="PANTHER" id="PTHR48081:SF31">
    <property type="entry name" value="STERYL ACETYL HYDROLASE MUG81-RELATED"/>
    <property type="match status" value="1"/>
</dbReference>
<evidence type="ECO:0000256" key="1">
    <source>
        <dbReference type="ARBA" id="ARBA00022801"/>
    </source>
</evidence>
<dbReference type="SUPFAM" id="SSF53474">
    <property type="entry name" value="alpha/beta-Hydrolases"/>
    <property type="match status" value="1"/>
</dbReference>
<keyword evidence="3" id="KW-0472">Membrane</keyword>
<protein>
    <submittedName>
        <fullName evidence="5">Alpha/Beta hydrolase protein</fullName>
    </submittedName>
</protein>
<dbReference type="Pfam" id="PF07859">
    <property type="entry name" value="Abhydrolase_3"/>
    <property type="match status" value="1"/>
</dbReference>
<organism evidence="5 6">
    <name type="scientific">Glomus cerebriforme</name>
    <dbReference type="NCBI Taxonomy" id="658196"/>
    <lineage>
        <taxon>Eukaryota</taxon>
        <taxon>Fungi</taxon>
        <taxon>Fungi incertae sedis</taxon>
        <taxon>Mucoromycota</taxon>
        <taxon>Glomeromycotina</taxon>
        <taxon>Glomeromycetes</taxon>
        <taxon>Glomerales</taxon>
        <taxon>Glomeraceae</taxon>
        <taxon>Glomus</taxon>
    </lineage>
</organism>